<evidence type="ECO:0000313" key="5">
    <source>
        <dbReference type="EnsemblMetazoa" id="MESCA006182-PA"/>
    </source>
</evidence>
<reference evidence="6" key="1">
    <citation type="submission" date="2013-02" db="EMBL/GenBank/DDBJ databases">
        <authorList>
            <person name="Hughes D."/>
        </authorList>
    </citation>
    <scope>NUCLEOTIDE SEQUENCE</scope>
    <source>
        <strain>Durham</strain>
        <strain evidence="6">NC isolate 2 -- Noor lab</strain>
    </source>
</reference>
<feature type="domain" description="Phorbol-ester/DAG-type" evidence="4">
    <location>
        <begin position="43"/>
        <end position="95"/>
    </location>
</feature>
<organism evidence="5 6">
    <name type="scientific">Megaselia scalaris</name>
    <name type="common">Humpbacked fly</name>
    <name type="synonym">Phora scalaris</name>
    <dbReference type="NCBI Taxonomy" id="36166"/>
    <lineage>
        <taxon>Eukaryota</taxon>
        <taxon>Metazoa</taxon>
        <taxon>Ecdysozoa</taxon>
        <taxon>Arthropoda</taxon>
        <taxon>Hexapoda</taxon>
        <taxon>Insecta</taxon>
        <taxon>Pterygota</taxon>
        <taxon>Neoptera</taxon>
        <taxon>Endopterygota</taxon>
        <taxon>Diptera</taxon>
        <taxon>Brachycera</taxon>
        <taxon>Muscomorpha</taxon>
        <taxon>Platypezoidea</taxon>
        <taxon>Phoridae</taxon>
        <taxon>Megaseliini</taxon>
        <taxon>Megaselia</taxon>
    </lineage>
</organism>
<name>T1GRA4_MEGSC</name>
<dbReference type="PANTHER" id="PTHR22968">
    <property type="entry name" value="PROTEIN KINASE C, MU"/>
    <property type="match status" value="1"/>
</dbReference>
<dbReference type="SUPFAM" id="SSF57889">
    <property type="entry name" value="Cysteine-rich domain"/>
    <property type="match status" value="1"/>
</dbReference>
<dbReference type="Gene3D" id="3.30.60.20">
    <property type="match status" value="1"/>
</dbReference>
<feature type="compositionally biased region" description="Polar residues" evidence="3">
    <location>
        <begin position="98"/>
        <end position="112"/>
    </location>
</feature>
<dbReference type="GO" id="GO:0005829">
    <property type="term" value="C:cytosol"/>
    <property type="evidence" value="ECO:0007669"/>
    <property type="project" value="TreeGrafter"/>
</dbReference>
<dbReference type="GO" id="GO:0007200">
    <property type="term" value="P:phospholipase C-activating G protein-coupled receptor signaling pathway"/>
    <property type="evidence" value="ECO:0007669"/>
    <property type="project" value="TreeGrafter"/>
</dbReference>
<dbReference type="STRING" id="36166.T1GRA4"/>
<dbReference type="EnsemblMetazoa" id="MESCA006182-RA">
    <property type="protein sequence ID" value="MESCA006182-PA"/>
    <property type="gene ID" value="MESCA006182"/>
</dbReference>
<dbReference type="Proteomes" id="UP000015102">
    <property type="component" value="Unassembled WGS sequence"/>
</dbReference>
<evidence type="ECO:0000256" key="2">
    <source>
        <dbReference type="ARBA" id="ARBA00022833"/>
    </source>
</evidence>
<sequence length="136" mass="15344">MSSASLAPINSVLCLENLQPTNFSRYLELCKSSRESLKKDPDFKRILPRRCALVAPTFCDFCGEMMFGLVRQGLKCDGCGQNYHKRCAVKIPNNCLKTNESSRRSSNQQPSKSPMGGQLHPCFQRISSKMTHLVLW</sequence>
<dbReference type="HOGENOM" id="CLU_1877787_0_0_1"/>
<dbReference type="AlphaFoldDB" id="T1GRA4"/>
<dbReference type="PANTHER" id="PTHR22968:SF24">
    <property type="entry name" value="SERINE_THREONINE-PROTEIN KINASE"/>
    <property type="match status" value="1"/>
</dbReference>
<dbReference type="EMBL" id="CAQQ02191539">
    <property type="status" value="NOT_ANNOTATED_CDS"/>
    <property type="molecule type" value="Genomic_DNA"/>
</dbReference>
<feature type="region of interest" description="Disordered" evidence="3">
    <location>
        <begin position="98"/>
        <end position="118"/>
    </location>
</feature>
<dbReference type="GO" id="GO:0035556">
    <property type="term" value="P:intracellular signal transduction"/>
    <property type="evidence" value="ECO:0007669"/>
    <property type="project" value="TreeGrafter"/>
</dbReference>
<accession>T1GRA4</accession>
<keyword evidence="6" id="KW-1185">Reference proteome</keyword>
<dbReference type="Pfam" id="PF00130">
    <property type="entry name" value="C1_1"/>
    <property type="match status" value="1"/>
</dbReference>
<protein>
    <recommendedName>
        <fullName evidence="4">Phorbol-ester/DAG-type domain-containing protein</fullName>
    </recommendedName>
</protein>
<keyword evidence="1" id="KW-0479">Metal-binding</keyword>
<evidence type="ECO:0000256" key="3">
    <source>
        <dbReference type="SAM" id="MobiDB-lite"/>
    </source>
</evidence>
<evidence type="ECO:0000259" key="4">
    <source>
        <dbReference type="PROSITE" id="PS50081"/>
    </source>
</evidence>
<proteinExistence type="predicted"/>
<evidence type="ECO:0000313" key="6">
    <source>
        <dbReference type="Proteomes" id="UP000015102"/>
    </source>
</evidence>
<dbReference type="InterPro" id="IPR046349">
    <property type="entry name" value="C1-like_sf"/>
</dbReference>
<dbReference type="SMART" id="SM00109">
    <property type="entry name" value="C1"/>
    <property type="match status" value="1"/>
</dbReference>
<dbReference type="GO" id="GO:0016020">
    <property type="term" value="C:membrane"/>
    <property type="evidence" value="ECO:0007669"/>
    <property type="project" value="UniProtKB-SubCell"/>
</dbReference>
<keyword evidence="2" id="KW-0862">Zinc</keyword>
<reference evidence="5" key="2">
    <citation type="submission" date="2015-06" db="UniProtKB">
        <authorList>
            <consortium name="EnsemblMetazoa"/>
        </authorList>
    </citation>
    <scope>IDENTIFICATION</scope>
</reference>
<dbReference type="GO" id="GO:0008270">
    <property type="term" value="F:zinc ion binding"/>
    <property type="evidence" value="ECO:0007669"/>
    <property type="project" value="UniProtKB-KW"/>
</dbReference>
<dbReference type="InterPro" id="IPR002219">
    <property type="entry name" value="PKC_DAG/PE"/>
</dbReference>
<dbReference type="GO" id="GO:0004674">
    <property type="term" value="F:protein serine/threonine kinase activity"/>
    <property type="evidence" value="ECO:0007669"/>
    <property type="project" value="UniProtKB-KW"/>
</dbReference>
<evidence type="ECO:0000256" key="1">
    <source>
        <dbReference type="ARBA" id="ARBA00022723"/>
    </source>
</evidence>
<dbReference type="FunFam" id="3.30.60.20:FF:000021">
    <property type="entry name" value="Serine/threonine-protein kinase"/>
    <property type="match status" value="1"/>
</dbReference>
<dbReference type="EMBL" id="CAQQ02191538">
    <property type="status" value="NOT_ANNOTATED_CDS"/>
    <property type="molecule type" value="Genomic_DNA"/>
</dbReference>
<dbReference type="PROSITE" id="PS50081">
    <property type="entry name" value="ZF_DAG_PE_2"/>
    <property type="match status" value="1"/>
</dbReference>